<name>A0A6A6H8D2_VIRVR</name>
<dbReference type="Pfam" id="PF03807">
    <property type="entry name" value="F420_oxidored"/>
    <property type="match status" value="1"/>
</dbReference>
<evidence type="ECO:0000256" key="1">
    <source>
        <dbReference type="ARBA" id="ARBA00007598"/>
    </source>
</evidence>
<dbReference type="EMBL" id="ML991799">
    <property type="protein sequence ID" value="KAF2234305.1"/>
    <property type="molecule type" value="Genomic_DNA"/>
</dbReference>
<dbReference type="AlphaFoldDB" id="A0A6A6H8D2"/>
<dbReference type="OrthoDB" id="9988102at2759"/>
<dbReference type="InterPro" id="IPR008927">
    <property type="entry name" value="6-PGluconate_DH-like_C_sf"/>
</dbReference>
<dbReference type="InterPro" id="IPR051265">
    <property type="entry name" value="HIBADH-related_NP60_sf"/>
</dbReference>
<accession>A0A6A6H8D2</accession>
<dbReference type="Proteomes" id="UP000800092">
    <property type="component" value="Unassembled WGS sequence"/>
</dbReference>
<reference evidence="4" key="1">
    <citation type="journal article" date="2020" name="Stud. Mycol.">
        <title>101 Dothideomycetes genomes: a test case for predicting lifestyles and emergence of pathogens.</title>
        <authorList>
            <person name="Haridas S."/>
            <person name="Albert R."/>
            <person name="Binder M."/>
            <person name="Bloem J."/>
            <person name="Labutti K."/>
            <person name="Salamov A."/>
            <person name="Andreopoulos B."/>
            <person name="Baker S."/>
            <person name="Barry K."/>
            <person name="Bills G."/>
            <person name="Bluhm B."/>
            <person name="Cannon C."/>
            <person name="Castanera R."/>
            <person name="Culley D."/>
            <person name="Daum C."/>
            <person name="Ezra D."/>
            <person name="Gonzalez J."/>
            <person name="Henrissat B."/>
            <person name="Kuo A."/>
            <person name="Liang C."/>
            <person name="Lipzen A."/>
            <person name="Lutzoni F."/>
            <person name="Magnuson J."/>
            <person name="Mondo S."/>
            <person name="Nolan M."/>
            <person name="Ohm R."/>
            <person name="Pangilinan J."/>
            <person name="Park H.-J."/>
            <person name="Ramirez L."/>
            <person name="Alfaro M."/>
            <person name="Sun H."/>
            <person name="Tritt A."/>
            <person name="Yoshinaga Y."/>
            <person name="Zwiers L.-H."/>
            <person name="Turgeon B."/>
            <person name="Goodwin S."/>
            <person name="Spatafora J."/>
            <person name="Crous P."/>
            <person name="Grigoriev I."/>
        </authorList>
    </citation>
    <scope>NUCLEOTIDE SEQUENCE</scope>
    <source>
        <strain evidence="4">Tuck. ex Michener</strain>
    </source>
</reference>
<dbReference type="Pfam" id="PF09130">
    <property type="entry name" value="DUF1932"/>
    <property type="match status" value="1"/>
</dbReference>
<evidence type="ECO:0000259" key="3">
    <source>
        <dbReference type="Pfam" id="PF09130"/>
    </source>
</evidence>
<sequence>MAKPTVGILSIGDMGVGIARLLLANNYHVVTSVSSRSEATKERAQKANIALVEKDGDLVDQADYILSIVPPRDALATARRIAFAKIELEKRKQPLYYVDLNAIAPRSSRQIADIFQPFTEHVRFIDGGIIGGPPAPKPDSPGEWRKPSLVVSGPHSLHDDRSGHGASLASILNMRHIANEIGPASGLKMCFASTTKGPTAIAIQSFTTASRLGVLDELRAHLSNYSPMTGQLAEAGVKGMPSKAYRWVEEMRQIGETFEVDGGWGSETAIFPGAAALYEFVASVEGLGGEKGSEVEEVVHGLTTKLKKE</sequence>
<proteinExistence type="inferred from homology"/>
<protein>
    <submittedName>
        <fullName evidence="4">6-phosphogluconate dehydrogenase C-terminal domain-like protein</fullName>
    </submittedName>
</protein>
<dbReference type="SUPFAM" id="SSF51735">
    <property type="entry name" value="NAD(P)-binding Rossmann-fold domains"/>
    <property type="match status" value="1"/>
</dbReference>
<dbReference type="SUPFAM" id="SSF48179">
    <property type="entry name" value="6-phosphogluconate dehydrogenase C-terminal domain-like"/>
    <property type="match status" value="1"/>
</dbReference>
<feature type="domain" description="Phosphogluconate dehydrogenase NAD-binding putative C-terminal" evidence="3">
    <location>
        <begin position="209"/>
        <end position="281"/>
    </location>
</feature>
<evidence type="ECO:0000313" key="4">
    <source>
        <dbReference type="EMBL" id="KAF2234305.1"/>
    </source>
</evidence>
<evidence type="ECO:0000313" key="5">
    <source>
        <dbReference type="Proteomes" id="UP000800092"/>
    </source>
</evidence>
<dbReference type="PANTHER" id="PTHR43580:SF2">
    <property type="entry name" value="CYTOKINE-LIKE NUCLEAR FACTOR N-PAC"/>
    <property type="match status" value="1"/>
</dbReference>
<keyword evidence="5" id="KW-1185">Reference proteome</keyword>
<dbReference type="InterPro" id="IPR028939">
    <property type="entry name" value="P5C_Rdtase_cat_N"/>
</dbReference>
<dbReference type="Gene3D" id="1.10.1040.10">
    <property type="entry name" value="N-(1-d-carboxylethyl)-l-norvaline Dehydrogenase, domain 2"/>
    <property type="match status" value="1"/>
</dbReference>
<evidence type="ECO:0000259" key="2">
    <source>
        <dbReference type="Pfam" id="PF03807"/>
    </source>
</evidence>
<comment type="similarity">
    <text evidence="1">Belongs to the HIBADH-related family. NP60 subfamily.</text>
</comment>
<dbReference type="PANTHER" id="PTHR43580">
    <property type="entry name" value="OXIDOREDUCTASE GLYR1-RELATED"/>
    <property type="match status" value="1"/>
</dbReference>
<dbReference type="InterPro" id="IPR036291">
    <property type="entry name" value="NAD(P)-bd_dom_sf"/>
</dbReference>
<feature type="domain" description="Pyrroline-5-carboxylate reductase catalytic N-terminal" evidence="2">
    <location>
        <begin position="5"/>
        <end position="81"/>
    </location>
</feature>
<dbReference type="Gene3D" id="3.40.50.720">
    <property type="entry name" value="NAD(P)-binding Rossmann-like Domain"/>
    <property type="match status" value="1"/>
</dbReference>
<organism evidence="4 5">
    <name type="scientific">Viridothelium virens</name>
    <name type="common">Speckled blister lichen</name>
    <name type="synonym">Trypethelium virens</name>
    <dbReference type="NCBI Taxonomy" id="1048519"/>
    <lineage>
        <taxon>Eukaryota</taxon>
        <taxon>Fungi</taxon>
        <taxon>Dikarya</taxon>
        <taxon>Ascomycota</taxon>
        <taxon>Pezizomycotina</taxon>
        <taxon>Dothideomycetes</taxon>
        <taxon>Dothideomycetes incertae sedis</taxon>
        <taxon>Trypetheliales</taxon>
        <taxon>Trypetheliaceae</taxon>
        <taxon>Viridothelium</taxon>
    </lineage>
</organism>
<dbReference type="InterPro" id="IPR015814">
    <property type="entry name" value="Pgluconate_DH_NAD-bd_C"/>
</dbReference>
<dbReference type="InterPro" id="IPR013328">
    <property type="entry name" value="6PGD_dom2"/>
</dbReference>
<gene>
    <name evidence="4" type="ORF">EV356DRAFT_501831</name>
</gene>